<comment type="caution">
    <text evidence="1">The sequence shown here is derived from an EMBL/GenBank/DDBJ whole genome shotgun (WGS) entry which is preliminary data.</text>
</comment>
<dbReference type="AlphaFoldDB" id="A0A8J7BYK1"/>
<sequence>MNMHWESLWFEIPRLALGMQWYVFVNTGATPPYDCWILGTEPLLENQCGLLLGARSVVILVGM</sequence>
<reference evidence="1" key="1">
    <citation type="submission" date="2020-09" db="EMBL/GenBank/DDBJ databases">
        <title>Iningainema tapete sp. nov. (Scytonemataceae, Cyanobacteria) from greenhouses in central Florida (USA) produces two types of nodularin with biosynthetic potential for microcystin-LR and anabaenopeptins.</title>
        <authorList>
            <person name="Berthold D.E."/>
            <person name="Lefler F.W."/>
            <person name="Huang I.-S."/>
            <person name="Abdulla H."/>
            <person name="Zimba P.V."/>
            <person name="Laughinghouse H.D. IV."/>
        </authorList>
    </citation>
    <scope>NUCLEOTIDE SEQUENCE</scope>
    <source>
        <strain evidence="1">BLCCT55</strain>
    </source>
</reference>
<evidence type="ECO:0000313" key="1">
    <source>
        <dbReference type="EMBL" id="MBD2774198.1"/>
    </source>
</evidence>
<dbReference type="SUPFAM" id="SSF51011">
    <property type="entry name" value="Glycosyl hydrolase domain"/>
    <property type="match status" value="1"/>
</dbReference>
<keyword evidence="2" id="KW-1185">Reference proteome</keyword>
<name>A0A8J7BYK1_9CYAN</name>
<organism evidence="1 2">
    <name type="scientific">Iningainema tapete BLCC-T55</name>
    <dbReference type="NCBI Taxonomy" id="2748662"/>
    <lineage>
        <taxon>Bacteria</taxon>
        <taxon>Bacillati</taxon>
        <taxon>Cyanobacteriota</taxon>
        <taxon>Cyanophyceae</taxon>
        <taxon>Nostocales</taxon>
        <taxon>Scytonemataceae</taxon>
        <taxon>Iningainema tapete</taxon>
    </lineage>
</organism>
<protein>
    <submittedName>
        <fullName evidence="1">Uncharacterized protein</fullName>
    </submittedName>
</protein>
<dbReference type="Proteomes" id="UP000629098">
    <property type="component" value="Unassembled WGS sequence"/>
</dbReference>
<gene>
    <name evidence="1" type="ORF">ICL16_19505</name>
</gene>
<dbReference type="InterPro" id="IPR013780">
    <property type="entry name" value="Glyco_hydro_b"/>
</dbReference>
<dbReference type="Gene3D" id="2.60.40.1180">
    <property type="entry name" value="Golgi alpha-mannosidase II"/>
    <property type="match status" value="1"/>
</dbReference>
<dbReference type="RefSeq" id="WP_190830911.1">
    <property type="nucleotide sequence ID" value="NZ_CAWPPI010000067.1"/>
</dbReference>
<evidence type="ECO:0000313" key="2">
    <source>
        <dbReference type="Proteomes" id="UP000629098"/>
    </source>
</evidence>
<dbReference type="EMBL" id="JACXAE010000067">
    <property type="protein sequence ID" value="MBD2774198.1"/>
    <property type="molecule type" value="Genomic_DNA"/>
</dbReference>
<accession>A0A8J7BYK1</accession>
<proteinExistence type="predicted"/>